<dbReference type="Proteomes" id="UP000587527">
    <property type="component" value="Unassembled WGS sequence"/>
</dbReference>
<evidence type="ECO:0000259" key="2">
    <source>
        <dbReference type="Pfam" id="PF17920"/>
    </source>
</evidence>
<protein>
    <recommendedName>
        <fullName evidence="2">Tetracyclin repressor-like C-terminal domain-containing protein</fullName>
    </recommendedName>
</protein>
<dbReference type="Gene3D" id="1.10.357.10">
    <property type="entry name" value="Tetracycline Repressor, domain 2"/>
    <property type="match status" value="1"/>
</dbReference>
<dbReference type="Pfam" id="PF17920">
    <property type="entry name" value="TetR_C_16"/>
    <property type="match status" value="1"/>
</dbReference>
<feature type="compositionally biased region" description="Low complexity" evidence="1">
    <location>
        <begin position="1"/>
        <end position="17"/>
    </location>
</feature>
<dbReference type="InterPro" id="IPR036271">
    <property type="entry name" value="Tet_transcr_reg_TetR-rel_C_sf"/>
</dbReference>
<comment type="caution">
    <text evidence="3">The sequence shown here is derived from an EMBL/GenBank/DDBJ whole genome shotgun (WGS) entry which is preliminary data.</text>
</comment>
<gene>
    <name evidence="3" type="ORF">F4553_000325</name>
</gene>
<reference evidence="3 4" key="1">
    <citation type="submission" date="2020-08" db="EMBL/GenBank/DDBJ databases">
        <title>Sequencing the genomes of 1000 actinobacteria strains.</title>
        <authorList>
            <person name="Klenk H.-P."/>
        </authorList>
    </citation>
    <scope>NUCLEOTIDE SEQUENCE [LARGE SCALE GENOMIC DNA]</scope>
    <source>
        <strain evidence="3 4">DSM 45362</strain>
    </source>
</reference>
<dbReference type="EMBL" id="JACHMN010000001">
    <property type="protein sequence ID" value="MBB5866946.1"/>
    <property type="molecule type" value="Genomic_DNA"/>
</dbReference>
<proteinExistence type="predicted"/>
<dbReference type="AlphaFoldDB" id="A0A841BID6"/>
<evidence type="ECO:0000313" key="4">
    <source>
        <dbReference type="Proteomes" id="UP000587527"/>
    </source>
</evidence>
<evidence type="ECO:0000256" key="1">
    <source>
        <dbReference type="SAM" id="MobiDB-lite"/>
    </source>
</evidence>
<feature type="region of interest" description="Disordered" evidence="1">
    <location>
        <begin position="1"/>
        <end position="31"/>
    </location>
</feature>
<evidence type="ECO:0000313" key="3">
    <source>
        <dbReference type="EMBL" id="MBB5866946.1"/>
    </source>
</evidence>
<organism evidence="3 4">
    <name type="scientific">Allocatelliglobosispora scoriae</name>
    <dbReference type="NCBI Taxonomy" id="643052"/>
    <lineage>
        <taxon>Bacteria</taxon>
        <taxon>Bacillati</taxon>
        <taxon>Actinomycetota</taxon>
        <taxon>Actinomycetes</taxon>
        <taxon>Micromonosporales</taxon>
        <taxon>Micromonosporaceae</taxon>
        <taxon>Allocatelliglobosispora</taxon>
    </lineage>
</organism>
<feature type="domain" description="Tetracyclin repressor-like C-terminal" evidence="2">
    <location>
        <begin position="32"/>
        <end position="82"/>
    </location>
</feature>
<dbReference type="SUPFAM" id="SSF48498">
    <property type="entry name" value="Tetracyclin repressor-like, C-terminal domain"/>
    <property type="match status" value="1"/>
</dbReference>
<sequence length="91" mass="9278">MLAAGVDDVPPAVGGDVLLQPGHHRPGVHLRDDHDTRLRAGLASAMLMGIIVARCVVRVPTIADEDLDSIVVATADALQALLVPAGTGSPA</sequence>
<accession>A0A841BID6</accession>
<dbReference type="InterPro" id="IPR041678">
    <property type="entry name" value="TetR_C_16"/>
</dbReference>
<name>A0A841BID6_9ACTN</name>
<keyword evidence="4" id="KW-1185">Reference proteome</keyword>